<dbReference type="AlphaFoldDB" id="A0AA38WHI8"/>
<organism evidence="3 4">
    <name type="scientific">Centaurea solstitialis</name>
    <name type="common">yellow star-thistle</name>
    <dbReference type="NCBI Taxonomy" id="347529"/>
    <lineage>
        <taxon>Eukaryota</taxon>
        <taxon>Viridiplantae</taxon>
        <taxon>Streptophyta</taxon>
        <taxon>Embryophyta</taxon>
        <taxon>Tracheophyta</taxon>
        <taxon>Spermatophyta</taxon>
        <taxon>Magnoliopsida</taxon>
        <taxon>eudicotyledons</taxon>
        <taxon>Gunneridae</taxon>
        <taxon>Pentapetalae</taxon>
        <taxon>asterids</taxon>
        <taxon>campanulids</taxon>
        <taxon>Asterales</taxon>
        <taxon>Asteraceae</taxon>
        <taxon>Carduoideae</taxon>
        <taxon>Cardueae</taxon>
        <taxon>Centaureinae</taxon>
        <taxon>Centaurea</taxon>
    </lineage>
</organism>
<dbReference type="Proteomes" id="UP001172457">
    <property type="component" value="Chromosome 4"/>
</dbReference>
<feature type="non-terminal residue" evidence="3">
    <location>
        <position position="1"/>
    </location>
</feature>
<gene>
    <name evidence="3" type="ORF">OSB04_016530</name>
</gene>
<accession>A0AA38WHI8</accession>
<dbReference type="EMBL" id="JARYMX010000004">
    <property type="protein sequence ID" value="KAJ9552485.1"/>
    <property type="molecule type" value="Genomic_DNA"/>
</dbReference>
<sequence>MGFDGDDEKEEEEVDFKLVYKHDCQLIMLTNDEDVSGFMEFASNSTKPPTLFVYVDYSMCSDGDGGGSSNPTTQEGDGNQSQMQQSNINLSCSHDHTYGLNDSFPDFVPETQPHEGEGQDDDDDDDINIREGVNDYFDVPIFLPTPELPIPTNQVLPYNRSQMVFEHRTHKSTKDRYEVLCVNDGCQRGFTARAVGDKGMFHVRKFHDVHTCSRTQLNSKNRLANKKVLGYLMKSKFLKSDRTYRPQDIVDDFGLNIGYATGWRARWNALSLIRGSHSESFTRLPTYLYNLEPTNPGTRTTIKAYPSGRFEECFVTVGVAVHRYTLAKLTACSYHRRCSLEGPLFGNYVLGCCHGRNNNIVPIAFGVGRSETADEWTWFLRMLKQCIGEPKGLVFMSDRPASINAAITAIFQSAHHALCCRHLVMNVRSRDQQIKIFKTPYWKACKAYTTHVIDHMMNVLRLAVPAGAQLMEEMVKGPFSMNSVQYHVVPINKKCGEMDGNLDEHKASIIING</sequence>
<protein>
    <recommendedName>
        <fullName evidence="2">MULE transposase domain-containing protein</fullName>
    </recommendedName>
</protein>
<feature type="region of interest" description="Disordered" evidence="1">
    <location>
        <begin position="63"/>
        <end position="84"/>
    </location>
</feature>
<feature type="region of interest" description="Disordered" evidence="1">
    <location>
        <begin position="102"/>
        <end position="130"/>
    </location>
</feature>
<evidence type="ECO:0000313" key="4">
    <source>
        <dbReference type="Proteomes" id="UP001172457"/>
    </source>
</evidence>
<reference evidence="3" key="1">
    <citation type="submission" date="2023-03" db="EMBL/GenBank/DDBJ databases">
        <title>Chromosome-scale reference genome and RAD-based genetic map of yellow starthistle (Centaurea solstitialis) reveal putative structural variation and QTLs associated with invader traits.</title>
        <authorList>
            <person name="Reatini B."/>
            <person name="Cang F.A."/>
            <person name="Jiang Q."/>
            <person name="Mckibben M.T.W."/>
            <person name="Barker M.S."/>
            <person name="Rieseberg L.H."/>
            <person name="Dlugosch K.M."/>
        </authorList>
    </citation>
    <scope>NUCLEOTIDE SEQUENCE</scope>
    <source>
        <strain evidence="3">CAN-66</strain>
        <tissue evidence="3">Leaf</tissue>
    </source>
</reference>
<keyword evidence="4" id="KW-1185">Reference proteome</keyword>
<name>A0AA38WHI8_9ASTR</name>
<comment type="caution">
    <text evidence="3">The sequence shown here is derived from an EMBL/GenBank/DDBJ whole genome shotgun (WGS) entry which is preliminary data.</text>
</comment>
<evidence type="ECO:0000259" key="2">
    <source>
        <dbReference type="Pfam" id="PF10551"/>
    </source>
</evidence>
<dbReference type="Pfam" id="PF10551">
    <property type="entry name" value="MULE"/>
    <property type="match status" value="1"/>
</dbReference>
<dbReference type="PANTHER" id="PTHR31973:SF187">
    <property type="entry name" value="MUTATOR TRANSPOSASE MUDRA PROTEIN"/>
    <property type="match status" value="1"/>
</dbReference>
<dbReference type="PANTHER" id="PTHR31973">
    <property type="entry name" value="POLYPROTEIN, PUTATIVE-RELATED"/>
    <property type="match status" value="1"/>
</dbReference>
<dbReference type="InterPro" id="IPR018289">
    <property type="entry name" value="MULE_transposase_dom"/>
</dbReference>
<proteinExistence type="predicted"/>
<feature type="compositionally biased region" description="Polar residues" evidence="1">
    <location>
        <begin position="70"/>
        <end position="84"/>
    </location>
</feature>
<evidence type="ECO:0000256" key="1">
    <source>
        <dbReference type="SAM" id="MobiDB-lite"/>
    </source>
</evidence>
<evidence type="ECO:0000313" key="3">
    <source>
        <dbReference type="EMBL" id="KAJ9552485.1"/>
    </source>
</evidence>
<feature type="domain" description="MULE transposase" evidence="2">
    <location>
        <begin position="352"/>
        <end position="426"/>
    </location>
</feature>